<keyword evidence="2" id="KW-0804">Transcription</keyword>
<keyword evidence="1" id="KW-0805">Transcription regulation</keyword>
<dbReference type="InterPro" id="IPR008833">
    <property type="entry name" value="Surf2"/>
</dbReference>
<dbReference type="Gene3D" id="1.10.10.10">
    <property type="entry name" value="Winged helix-like DNA-binding domain superfamily/Winged helix DNA-binding domain"/>
    <property type="match status" value="1"/>
</dbReference>
<dbReference type="SUPFAM" id="SSF46689">
    <property type="entry name" value="Homeodomain-like"/>
    <property type="match status" value="2"/>
</dbReference>
<evidence type="ECO:0000259" key="6">
    <source>
        <dbReference type="PROSITE" id="PS50934"/>
    </source>
</evidence>
<evidence type="ECO:0000313" key="8">
    <source>
        <dbReference type="EMBL" id="CAD6263327.1"/>
    </source>
</evidence>
<dbReference type="InterPro" id="IPR017884">
    <property type="entry name" value="SANT_dom"/>
</dbReference>
<dbReference type="Pfam" id="PF00249">
    <property type="entry name" value="Myb_DNA-binding"/>
    <property type="match status" value="1"/>
</dbReference>
<evidence type="ECO:0000256" key="2">
    <source>
        <dbReference type="ARBA" id="ARBA00023163"/>
    </source>
</evidence>
<dbReference type="InterPro" id="IPR007526">
    <property type="entry name" value="SWIRM"/>
</dbReference>
<feature type="domain" description="SANT" evidence="7">
    <location>
        <begin position="245"/>
        <end position="296"/>
    </location>
</feature>
<keyword evidence="9" id="KW-1185">Reference proteome</keyword>
<name>A0A811R1R4_9POAL</name>
<comment type="caution">
    <text evidence="8">The sequence shown here is derived from an EMBL/GenBank/DDBJ whole genome shotgun (WGS) entry which is preliminary data.</text>
</comment>
<gene>
    <name evidence="8" type="ORF">NCGR_LOCUS46634</name>
</gene>
<feature type="compositionally biased region" description="Acidic residues" evidence="4">
    <location>
        <begin position="825"/>
        <end position="841"/>
    </location>
</feature>
<feature type="domain" description="SWIRM" evidence="6">
    <location>
        <begin position="24"/>
        <end position="127"/>
    </location>
</feature>
<evidence type="ECO:0000256" key="3">
    <source>
        <dbReference type="ARBA" id="ARBA00023242"/>
    </source>
</evidence>
<dbReference type="PROSITE" id="PS51293">
    <property type="entry name" value="SANT"/>
    <property type="match status" value="1"/>
</dbReference>
<dbReference type="Proteomes" id="UP000604825">
    <property type="component" value="Unassembled WGS sequence"/>
</dbReference>
<dbReference type="InterPro" id="IPR032451">
    <property type="entry name" value="SMARCC_C"/>
</dbReference>
<dbReference type="CDD" id="cd00167">
    <property type="entry name" value="SANT"/>
    <property type="match status" value="1"/>
</dbReference>
<dbReference type="AlphaFoldDB" id="A0A811R1R4"/>
<dbReference type="PANTHER" id="PTHR47854:SF1">
    <property type="entry name" value="SURFEIT LOCUS PROTEIN 2 (SURF2)"/>
    <property type="match status" value="1"/>
</dbReference>
<feature type="compositionally biased region" description="Basic and acidic residues" evidence="4">
    <location>
        <begin position="842"/>
        <end position="855"/>
    </location>
</feature>
<accession>A0A811R1R4</accession>
<protein>
    <recommendedName>
        <fullName evidence="10">SWI/SNF complex subunit SWI3A</fullName>
    </recommendedName>
</protein>
<dbReference type="Gene3D" id="1.10.10.60">
    <property type="entry name" value="Homeodomain-like"/>
    <property type="match status" value="1"/>
</dbReference>
<reference evidence="8" key="1">
    <citation type="submission" date="2020-10" db="EMBL/GenBank/DDBJ databases">
        <authorList>
            <person name="Han B."/>
            <person name="Lu T."/>
            <person name="Zhao Q."/>
            <person name="Huang X."/>
            <person name="Zhao Y."/>
        </authorList>
    </citation>
    <scope>NUCLEOTIDE SEQUENCE</scope>
</reference>
<dbReference type="FunFam" id="1.10.10.10:FF:000020">
    <property type="entry name" value="SWI/SNF complex subunit SMARCC2 isoform c"/>
    <property type="match status" value="1"/>
</dbReference>
<evidence type="ECO:0000256" key="4">
    <source>
        <dbReference type="SAM" id="MobiDB-lite"/>
    </source>
</evidence>
<evidence type="ECO:0000259" key="7">
    <source>
        <dbReference type="PROSITE" id="PS51293"/>
    </source>
</evidence>
<keyword evidence="3" id="KW-0539">Nucleus</keyword>
<dbReference type="PROSITE" id="PS50090">
    <property type="entry name" value="MYB_LIKE"/>
    <property type="match status" value="1"/>
</dbReference>
<feature type="compositionally biased region" description="Low complexity" evidence="4">
    <location>
        <begin position="1"/>
        <end position="14"/>
    </location>
</feature>
<dbReference type="InterPro" id="IPR036388">
    <property type="entry name" value="WH-like_DNA-bd_sf"/>
</dbReference>
<dbReference type="PROSITE" id="PS50934">
    <property type="entry name" value="SWIRM"/>
    <property type="match status" value="1"/>
</dbReference>
<dbReference type="Pfam" id="PF16495">
    <property type="entry name" value="SWIRM-assoc_1"/>
    <property type="match status" value="1"/>
</dbReference>
<evidence type="ECO:0000313" key="9">
    <source>
        <dbReference type="Proteomes" id="UP000604825"/>
    </source>
</evidence>
<organism evidence="8 9">
    <name type="scientific">Miscanthus lutarioriparius</name>
    <dbReference type="NCBI Taxonomy" id="422564"/>
    <lineage>
        <taxon>Eukaryota</taxon>
        <taxon>Viridiplantae</taxon>
        <taxon>Streptophyta</taxon>
        <taxon>Embryophyta</taxon>
        <taxon>Tracheophyta</taxon>
        <taxon>Spermatophyta</taxon>
        <taxon>Magnoliopsida</taxon>
        <taxon>Liliopsida</taxon>
        <taxon>Poales</taxon>
        <taxon>Poaceae</taxon>
        <taxon>PACMAD clade</taxon>
        <taxon>Panicoideae</taxon>
        <taxon>Andropogonodae</taxon>
        <taxon>Andropogoneae</taxon>
        <taxon>Saccharinae</taxon>
        <taxon>Miscanthus</taxon>
    </lineage>
</organism>
<dbReference type="PANTHER" id="PTHR47854">
    <property type="entry name" value="SURFEIT LOCUS PROTEIN 2 (SURF2)"/>
    <property type="match status" value="1"/>
</dbReference>
<sequence>MSPPAAGAAATSGDGPPPSPRELYTIPASSGWFRWDGIHETERRALPEFFGGAGGAGFGTATRNPRIYREYRDFIIAKYREDPARRLTFTEVRRALVGDVTLLRKVFAFLDSSGLINFSASSSSSGPASRKQEVGVVVEAPVGLQVTPRPPASYFAEEKRGAASGEKENGFRLPPLTSYSDVFGEWAPGKARICGFCGEECNGAKVETLQDGFKVCSKCSKSNNDNNKEEANKCPGDKKDCMENHASSAWTDAETLLLLEGVLKHGDDWDLIAQHVRTKNKSECIARLIQLPFGEHMLGTINGKSVSRLHINQATDGKTNQHIMKESSSHTTEMADSMQIDGNEDSADKSVEEYPTKRRRLFPSMDATTSLMEQLALLTTTASPDVVAAAADVAIKVFSNENPQARKAFRLSEREYKTKAFASNHVQQIDRKIGDKDVKMHGQPGSDKQEKKFIANAYQLRAAVATAVGVAAARAKMLADQEEREMELLIASVIETQLRKMQYKIKHFEELESVMDQEYTTIQQMKGSLMNEWLKNFGTGITTTLCNIFALLYQLDCFGNVVWGDVASKIANPRVDVTAKTLVPKSIPSSSSPVANNLMAKKSKGPVSAAAADETGVVSPQGSAHGSEGGGEKEGAFLLGEPTWEDAGGGRWRCAETGHELPEREKEAYARSRACRLALIDHAVARKKPPLNAFKPHPEHKSKLVCKITGDTVNKLEDHIWKHINGKRFLNKLEKLEDQMASGEMADGEPVKSNEVAKKSKSRKKDKKKANVASPLPREPKPEMDDSDDPDFWVPPVGSRWDDDDGKDRWESSPGKPNSAKNEGGSDDDGGGDNDGGDEDATADKDDAESRELASRTKRVSIEAVGPSSFASRKKKPKKEQ</sequence>
<evidence type="ECO:0008006" key="10">
    <source>
        <dbReference type="Google" id="ProtNLM"/>
    </source>
</evidence>
<dbReference type="Pfam" id="PF05477">
    <property type="entry name" value="SURF2"/>
    <property type="match status" value="1"/>
</dbReference>
<feature type="compositionally biased region" description="Basic and acidic residues" evidence="4">
    <location>
        <begin position="749"/>
        <end position="758"/>
    </location>
</feature>
<evidence type="ECO:0000256" key="1">
    <source>
        <dbReference type="ARBA" id="ARBA00023015"/>
    </source>
</evidence>
<dbReference type="Pfam" id="PF04433">
    <property type="entry name" value="SWIRM"/>
    <property type="match status" value="1"/>
</dbReference>
<dbReference type="GO" id="GO:0005634">
    <property type="term" value="C:nucleus"/>
    <property type="evidence" value="ECO:0007669"/>
    <property type="project" value="UniProtKB-ARBA"/>
</dbReference>
<dbReference type="InterPro" id="IPR009057">
    <property type="entry name" value="Homeodomain-like_sf"/>
</dbReference>
<feature type="compositionally biased region" description="Basic residues" evidence="4">
    <location>
        <begin position="872"/>
        <end position="881"/>
    </location>
</feature>
<feature type="region of interest" description="Disordered" evidence="4">
    <location>
        <begin position="741"/>
        <end position="881"/>
    </location>
</feature>
<dbReference type="OrthoDB" id="118550at2759"/>
<dbReference type="SMART" id="SM00717">
    <property type="entry name" value="SANT"/>
    <property type="match status" value="1"/>
</dbReference>
<feature type="region of interest" description="Disordered" evidence="4">
    <location>
        <begin position="1"/>
        <end position="21"/>
    </location>
</feature>
<proteinExistence type="predicted"/>
<evidence type="ECO:0000259" key="5">
    <source>
        <dbReference type="PROSITE" id="PS50090"/>
    </source>
</evidence>
<dbReference type="InterPro" id="IPR001005">
    <property type="entry name" value="SANT/Myb"/>
</dbReference>
<feature type="region of interest" description="Disordered" evidence="4">
    <location>
        <begin position="605"/>
        <end position="635"/>
    </location>
</feature>
<feature type="domain" description="Myb-like" evidence="5">
    <location>
        <begin position="242"/>
        <end position="292"/>
    </location>
</feature>
<feature type="compositionally biased region" description="Basic residues" evidence="4">
    <location>
        <begin position="759"/>
        <end position="770"/>
    </location>
</feature>
<dbReference type="EMBL" id="CAJGYO010000012">
    <property type="protein sequence ID" value="CAD6263327.1"/>
    <property type="molecule type" value="Genomic_DNA"/>
</dbReference>